<gene>
    <name evidence="1" type="ORF">NM688_g911</name>
</gene>
<proteinExistence type="predicted"/>
<evidence type="ECO:0000313" key="1">
    <source>
        <dbReference type="EMBL" id="KAJ3558468.1"/>
    </source>
</evidence>
<accession>A0ACC1TDA9</accession>
<dbReference type="EMBL" id="JANHOG010000087">
    <property type="protein sequence ID" value="KAJ3558468.1"/>
    <property type="molecule type" value="Genomic_DNA"/>
</dbReference>
<organism evidence="1 2">
    <name type="scientific">Phlebia brevispora</name>
    <dbReference type="NCBI Taxonomy" id="194682"/>
    <lineage>
        <taxon>Eukaryota</taxon>
        <taxon>Fungi</taxon>
        <taxon>Dikarya</taxon>
        <taxon>Basidiomycota</taxon>
        <taxon>Agaricomycotina</taxon>
        <taxon>Agaricomycetes</taxon>
        <taxon>Polyporales</taxon>
        <taxon>Meruliaceae</taxon>
        <taxon>Phlebia</taxon>
    </lineage>
</organism>
<comment type="caution">
    <text evidence="1">The sequence shown here is derived from an EMBL/GenBank/DDBJ whole genome shotgun (WGS) entry which is preliminary data.</text>
</comment>
<sequence length="378" mass="42518">MSSPPHDHGSTSPDQLTATPETPEVFARASGAPAPPSLTPSRTRHQNVLKTPEASPRGPQQQRAADEEVEDNDWLPPTLYNGRDEQEALCCIAVEVVKKEETREAPWYAPWALYLQHAMRQLQVPARGIVSLTMPQYPARAEFDTYEADLEKGFSDAVRSDRGASHDSDQQSRTGSSPPTPDALYRATRIPDFVQLIYWSYRGPNDLPKRSEGRFALVIEVKALRGSRRLRLPVALADMKSQTDEQIKFVFTGPEDRIPAVIGVISTVGPYWWYREFDRRSVSPLPSYGEYMDPSYKPSRSRELSDGSTVPSTPSASPAVDTHGPHARPLPQYLEYYFFGDRVLKLGTDRSTRALRDIAKRIRDLNSDVYEYVSISYS</sequence>
<dbReference type="Proteomes" id="UP001148662">
    <property type="component" value="Unassembled WGS sequence"/>
</dbReference>
<evidence type="ECO:0000313" key="2">
    <source>
        <dbReference type="Proteomes" id="UP001148662"/>
    </source>
</evidence>
<name>A0ACC1TDA9_9APHY</name>
<reference evidence="1" key="1">
    <citation type="submission" date="2022-07" db="EMBL/GenBank/DDBJ databases">
        <title>Genome Sequence of Phlebia brevispora.</title>
        <authorList>
            <person name="Buettner E."/>
        </authorList>
    </citation>
    <scope>NUCLEOTIDE SEQUENCE</scope>
    <source>
        <strain evidence="1">MPL23</strain>
    </source>
</reference>
<keyword evidence="2" id="KW-1185">Reference proteome</keyword>
<protein>
    <submittedName>
        <fullName evidence="1">Uncharacterized protein</fullName>
    </submittedName>
</protein>